<dbReference type="Gene3D" id="3.40.50.150">
    <property type="entry name" value="Vaccinia Virus protein VP39"/>
    <property type="match status" value="1"/>
</dbReference>
<feature type="binding site" evidence="5">
    <location>
        <position position="86"/>
    </location>
    <ligand>
        <name>S-adenosyl-L-methionine</name>
        <dbReference type="ChEBI" id="CHEBI:59789"/>
    </ligand>
</feature>
<reference evidence="6 7" key="1">
    <citation type="submission" date="2019-02" db="EMBL/GenBank/DDBJ databases">
        <title>Genomic Encyclopedia of Type Strains, Phase IV (KMG-IV): sequencing the most valuable type-strain genomes for metagenomic binning, comparative biology and taxonomic classification.</title>
        <authorList>
            <person name="Goeker M."/>
        </authorList>
    </citation>
    <scope>NUCLEOTIDE SEQUENCE [LARGE SCALE GENOMIC DNA]</scope>
    <source>
        <strain evidence="6 7">K24</strain>
    </source>
</reference>
<dbReference type="InterPro" id="IPR029063">
    <property type="entry name" value="SAM-dependent_MTases_sf"/>
</dbReference>
<evidence type="ECO:0000256" key="2">
    <source>
        <dbReference type="ARBA" id="ARBA00022679"/>
    </source>
</evidence>
<evidence type="ECO:0000256" key="1">
    <source>
        <dbReference type="ARBA" id="ARBA00022603"/>
    </source>
</evidence>
<comment type="catalytic activity">
    <reaction evidence="5">
        <text>a 3-demethylubiquinol + S-adenosyl-L-methionine = a ubiquinol + S-adenosyl-L-homocysteine + H(+)</text>
        <dbReference type="Rhea" id="RHEA:44380"/>
        <dbReference type="Rhea" id="RHEA-COMP:9566"/>
        <dbReference type="Rhea" id="RHEA-COMP:10914"/>
        <dbReference type="ChEBI" id="CHEBI:15378"/>
        <dbReference type="ChEBI" id="CHEBI:17976"/>
        <dbReference type="ChEBI" id="CHEBI:57856"/>
        <dbReference type="ChEBI" id="CHEBI:59789"/>
        <dbReference type="ChEBI" id="CHEBI:84422"/>
        <dbReference type="EC" id="2.1.1.64"/>
    </reaction>
</comment>
<evidence type="ECO:0000256" key="3">
    <source>
        <dbReference type="ARBA" id="ARBA00022688"/>
    </source>
</evidence>
<protein>
    <recommendedName>
        <fullName evidence="5">Ubiquinone biosynthesis O-methyltransferase</fullName>
    </recommendedName>
    <alternativeName>
        <fullName evidence="5">2-polyprenyl-6-hydroxyphenol methylase</fullName>
        <ecNumber evidence="5">2.1.1.222</ecNumber>
    </alternativeName>
    <alternativeName>
        <fullName evidence="5">3-demethylubiquinone 3-O-methyltransferase</fullName>
        <ecNumber evidence="5">2.1.1.64</ecNumber>
    </alternativeName>
</protein>
<feature type="binding site" evidence="5">
    <location>
        <position position="130"/>
    </location>
    <ligand>
        <name>S-adenosyl-L-methionine</name>
        <dbReference type="ChEBI" id="CHEBI:59789"/>
    </ligand>
</feature>
<gene>
    <name evidence="5" type="primary">ubiG</name>
    <name evidence="6" type="ORF">EV675_4499</name>
</gene>
<dbReference type="EMBL" id="SGXC01000002">
    <property type="protein sequence ID" value="RZS81870.1"/>
    <property type="molecule type" value="Genomic_DNA"/>
</dbReference>
<comment type="function">
    <text evidence="5">O-methyltransferase that catalyzes the 2 O-methylation steps in the ubiquinone biosynthetic pathway.</text>
</comment>
<dbReference type="NCBIfam" id="TIGR01983">
    <property type="entry name" value="UbiG"/>
    <property type="match status" value="1"/>
</dbReference>
<comment type="pathway">
    <text evidence="5">Cofactor biosynthesis; ubiquinone biosynthesis.</text>
</comment>
<keyword evidence="2 5" id="KW-0808">Transferase</keyword>
<dbReference type="InterPro" id="IPR010233">
    <property type="entry name" value="UbiG_MeTrfase"/>
</dbReference>
<dbReference type="Proteomes" id="UP000292445">
    <property type="component" value="Unassembled WGS sequence"/>
</dbReference>
<evidence type="ECO:0000256" key="4">
    <source>
        <dbReference type="ARBA" id="ARBA00022691"/>
    </source>
</evidence>
<sequence length="241" mass="26028">MTTTAQESRPVNADAAELAKFSALASRWWDPQSEFKPLHAINPLRLEWISQMAGGLGNKSVLDVGCGGGILAESMAARGATVTGIDLAEKSLKVARLHSLESGVKVEYRNISVEQLAADQPAAFDIVTCMELLEHVPDPESVIHACASLVKPGGRVFFSTLNRNLKSFTFAILGAEYILGLVPRGTHSYEHFIRPSELLGAARQAGLEATAIKGLEYNPLTKIYKLSNDSSVNYMVATIRS</sequence>
<comment type="catalytic activity">
    <reaction evidence="5">
        <text>a 3-(all-trans-polyprenyl)benzene-1,2-diol + S-adenosyl-L-methionine = a 2-methoxy-6-(all-trans-polyprenyl)phenol + S-adenosyl-L-homocysteine + H(+)</text>
        <dbReference type="Rhea" id="RHEA:31411"/>
        <dbReference type="Rhea" id="RHEA-COMP:9550"/>
        <dbReference type="Rhea" id="RHEA-COMP:9551"/>
        <dbReference type="ChEBI" id="CHEBI:15378"/>
        <dbReference type="ChEBI" id="CHEBI:57856"/>
        <dbReference type="ChEBI" id="CHEBI:59789"/>
        <dbReference type="ChEBI" id="CHEBI:62729"/>
        <dbReference type="ChEBI" id="CHEBI:62731"/>
        <dbReference type="EC" id="2.1.1.222"/>
    </reaction>
</comment>
<dbReference type="PANTHER" id="PTHR43464">
    <property type="entry name" value="METHYLTRANSFERASE"/>
    <property type="match status" value="1"/>
</dbReference>
<keyword evidence="1 5" id="KW-0489">Methyltransferase</keyword>
<dbReference type="EC" id="2.1.1.64" evidence="5"/>
<feature type="binding site" evidence="5">
    <location>
        <position position="45"/>
    </location>
    <ligand>
        <name>S-adenosyl-L-methionine</name>
        <dbReference type="ChEBI" id="CHEBI:59789"/>
    </ligand>
</feature>
<proteinExistence type="inferred from homology"/>
<dbReference type="SUPFAM" id="SSF53335">
    <property type="entry name" value="S-adenosyl-L-methionine-dependent methyltransferases"/>
    <property type="match status" value="1"/>
</dbReference>
<comment type="similarity">
    <text evidence="5">Belongs to the methyltransferase superfamily. UbiG/COQ3 family.</text>
</comment>
<dbReference type="FunFam" id="3.40.50.150:FF:000028">
    <property type="entry name" value="Ubiquinone biosynthesis O-methyltransferase"/>
    <property type="match status" value="1"/>
</dbReference>
<dbReference type="GO" id="GO:0061542">
    <property type="term" value="F:3-demethylubiquinol 3-O-methyltransferase activity"/>
    <property type="evidence" value="ECO:0007669"/>
    <property type="project" value="UniProtKB-UniRule"/>
</dbReference>
<dbReference type="CDD" id="cd02440">
    <property type="entry name" value="AdoMet_MTases"/>
    <property type="match status" value="1"/>
</dbReference>
<keyword evidence="6" id="KW-0830">Ubiquinone</keyword>
<feature type="binding site" evidence="5">
    <location>
        <position position="65"/>
    </location>
    <ligand>
        <name>S-adenosyl-L-methionine</name>
        <dbReference type="ChEBI" id="CHEBI:59789"/>
    </ligand>
</feature>
<dbReference type="PANTHER" id="PTHR43464:SF19">
    <property type="entry name" value="UBIQUINONE BIOSYNTHESIS O-METHYLTRANSFERASE, MITOCHONDRIAL"/>
    <property type="match status" value="1"/>
</dbReference>
<evidence type="ECO:0000256" key="5">
    <source>
        <dbReference type="HAMAP-Rule" id="MF_00472"/>
    </source>
</evidence>
<dbReference type="GO" id="GO:0102208">
    <property type="term" value="F:2-polyprenyl-6-hydroxyphenol methylase activity"/>
    <property type="evidence" value="ECO:0007669"/>
    <property type="project" value="UniProtKB-EC"/>
</dbReference>
<evidence type="ECO:0000313" key="7">
    <source>
        <dbReference type="Proteomes" id="UP000292445"/>
    </source>
</evidence>
<keyword evidence="3 5" id="KW-0831">Ubiquinone biosynthesis</keyword>
<dbReference type="GO" id="GO:0032259">
    <property type="term" value="P:methylation"/>
    <property type="evidence" value="ECO:0007669"/>
    <property type="project" value="UniProtKB-KW"/>
</dbReference>
<dbReference type="Pfam" id="PF13489">
    <property type="entry name" value="Methyltransf_23"/>
    <property type="match status" value="1"/>
</dbReference>
<dbReference type="OrthoDB" id="9801538at2"/>
<dbReference type="RefSeq" id="WP_130359956.1">
    <property type="nucleotide sequence ID" value="NZ_SGXC01000002.1"/>
</dbReference>
<organism evidence="6 7">
    <name type="scientific">Pigmentiphaga kullae</name>
    <dbReference type="NCBI Taxonomy" id="151784"/>
    <lineage>
        <taxon>Bacteria</taxon>
        <taxon>Pseudomonadati</taxon>
        <taxon>Pseudomonadota</taxon>
        <taxon>Betaproteobacteria</taxon>
        <taxon>Burkholderiales</taxon>
        <taxon>Alcaligenaceae</taxon>
        <taxon>Pigmentiphaga</taxon>
    </lineage>
</organism>
<keyword evidence="7" id="KW-1185">Reference proteome</keyword>
<dbReference type="AlphaFoldDB" id="A0A4Q7NFN4"/>
<name>A0A4Q7NFN4_9BURK</name>
<dbReference type="HAMAP" id="MF_00472">
    <property type="entry name" value="UbiG"/>
    <property type="match status" value="1"/>
</dbReference>
<dbReference type="EC" id="2.1.1.222" evidence="5"/>
<dbReference type="GO" id="GO:0010420">
    <property type="term" value="F:polyprenyldihydroxybenzoate methyltransferase activity"/>
    <property type="evidence" value="ECO:0007669"/>
    <property type="project" value="InterPro"/>
</dbReference>
<accession>A0A4Q7NFN4</accession>
<keyword evidence="4 5" id="KW-0949">S-adenosyl-L-methionine</keyword>
<dbReference type="UniPathway" id="UPA00232"/>
<evidence type="ECO:0000313" key="6">
    <source>
        <dbReference type="EMBL" id="RZS81870.1"/>
    </source>
</evidence>
<comment type="caution">
    <text evidence="6">The sequence shown here is derived from an EMBL/GenBank/DDBJ whole genome shotgun (WGS) entry which is preliminary data.</text>
</comment>